<evidence type="ECO:0000259" key="6">
    <source>
        <dbReference type="PROSITE" id="PS51898"/>
    </source>
</evidence>
<dbReference type="RefSeq" id="WP_063276366.1">
    <property type="nucleotide sequence ID" value="NZ_LQMT02000006.1"/>
</dbReference>
<gene>
    <name evidence="8" type="ORF">AVR91_0204360</name>
</gene>
<dbReference type="AlphaFoldDB" id="A0A1W2M245"/>
<dbReference type="GO" id="GO:0006310">
    <property type="term" value="P:DNA recombination"/>
    <property type="evidence" value="ECO:0007669"/>
    <property type="project" value="UniProtKB-KW"/>
</dbReference>
<evidence type="ECO:0000256" key="3">
    <source>
        <dbReference type="ARBA" id="ARBA00023172"/>
    </source>
</evidence>
<dbReference type="EMBL" id="LQMT02000006">
    <property type="protein sequence ID" value="ONF73969.1"/>
    <property type="molecule type" value="Genomic_DNA"/>
</dbReference>
<dbReference type="Pfam" id="PF00589">
    <property type="entry name" value="Phage_integrase"/>
    <property type="match status" value="1"/>
</dbReference>
<dbReference type="SUPFAM" id="SSF56349">
    <property type="entry name" value="DNA breaking-rejoining enzymes"/>
    <property type="match status" value="1"/>
</dbReference>
<feature type="region of interest" description="Disordered" evidence="5">
    <location>
        <begin position="1"/>
        <end position="33"/>
    </location>
</feature>
<dbReference type="InterPro" id="IPR013762">
    <property type="entry name" value="Integrase-like_cat_sf"/>
</dbReference>
<evidence type="ECO:0000313" key="9">
    <source>
        <dbReference type="Proteomes" id="UP000076660"/>
    </source>
</evidence>
<comment type="caution">
    <text evidence="8">The sequence shown here is derived from an EMBL/GenBank/DDBJ whole genome shotgun (WGS) entry which is preliminary data.</text>
</comment>
<accession>A0A1W2M245</accession>
<dbReference type="Proteomes" id="UP000076660">
    <property type="component" value="Unassembled WGS sequence"/>
</dbReference>
<organism evidence="8 9">
    <name type="scientific">Amycolatopsis keratiniphila subsp. keratiniphila</name>
    <dbReference type="NCBI Taxonomy" id="227715"/>
    <lineage>
        <taxon>Bacteria</taxon>
        <taxon>Bacillati</taxon>
        <taxon>Actinomycetota</taxon>
        <taxon>Actinomycetes</taxon>
        <taxon>Pseudonocardiales</taxon>
        <taxon>Pseudonocardiaceae</taxon>
        <taxon>Amycolatopsis</taxon>
        <taxon>Amycolatopsis japonica group</taxon>
    </lineage>
</organism>
<feature type="compositionally biased region" description="Polar residues" evidence="5">
    <location>
        <begin position="14"/>
        <end position="23"/>
    </location>
</feature>
<evidence type="ECO:0000259" key="7">
    <source>
        <dbReference type="PROSITE" id="PS51900"/>
    </source>
</evidence>
<evidence type="ECO:0000256" key="1">
    <source>
        <dbReference type="ARBA" id="ARBA00008857"/>
    </source>
</evidence>
<dbReference type="Gene3D" id="1.10.443.10">
    <property type="entry name" value="Intergrase catalytic core"/>
    <property type="match status" value="1"/>
</dbReference>
<dbReference type="PANTHER" id="PTHR30349">
    <property type="entry name" value="PHAGE INTEGRASE-RELATED"/>
    <property type="match status" value="1"/>
</dbReference>
<dbReference type="PROSITE" id="PS51900">
    <property type="entry name" value="CB"/>
    <property type="match status" value="1"/>
</dbReference>
<evidence type="ECO:0000313" key="8">
    <source>
        <dbReference type="EMBL" id="ONF73969.1"/>
    </source>
</evidence>
<dbReference type="InterPro" id="IPR011010">
    <property type="entry name" value="DNA_brk_join_enz"/>
</dbReference>
<name>A0A1W2M245_9PSEU</name>
<comment type="similarity">
    <text evidence="1">Belongs to the 'phage' integrase family.</text>
</comment>
<proteinExistence type="inferred from homology"/>
<reference evidence="8 9" key="1">
    <citation type="submission" date="2016-12" db="EMBL/GenBank/DDBJ databases">
        <title>Amycolatopsis keratiniphila subsp. keratiniphila genome sequencing and assembly.</title>
        <authorList>
            <person name="Mayilraj S."/>
            <person name="Kaur N."/>
        </authorList>
    </citation>
    <scope>NUCLEOTIDE SEQUENCE [LARGE SCALE GENOMIC DNA]</scope>
    <source>
        <strain evidence="8 9">DSM 44409</strain>
    </source>
</reference>
<feature type="domain" description="Core-binding (CB)" evidence="7">
    <location>
        <begin position="31"/>
        <end position="129"/>
    </location>
</feature>
<keyword evidence="3" id="KW-0233">DNA recombination</keyword>
<dbReference type="InterPro" id="IPR044068">
    <property type="entry name" value="CB"/>
</dbReference>
<evidence type="ECO:0008006" key="10">
    <source>
        <dbReference type="Google" id="ProtNLM"/>
    </source>
</evidence>
<sequence>MASGNAATAAEQAPGSTSGNTGSAEPAPTPLPTGRYAAALTEYETGLARSPLGASTRDKYRRNVRGYLLWLELGECDGDPLTDPAARDWAVRDYRAHLKTTPGRRGGRRSPATLNNVLAALDDFHTRRGLGRASARREHVKRRRAPRSMNDRQALRYLRAAEARERTAAAEYSALRRARGVRDRLIAELPYHAGPRASEIAALDLADVRLSARKGRLYLRGKGADGGKDRDVPINAALRERVQAWLDVRPSWPGAAESPALLLAERGHRLSARTVYEVVHTIGAEAGLGPSDNGDPFGPHVARHTFARQMLRSGVDIVTVAELLGHESLDTTRLYTLPSEEELEAAVENTHTDH</sequence>
<dbReference type="InterPro" id="IPR010998">
    <property type="entry name" value="Integrase_recombinase_N"/>
</dbReference>
<dbReference type="InterPro" id="IPR002104">
    <property type="entry name" value="Integrase_catalytic"/>
</dbReference>
<dbReference type="GO" id="GO:0015074">
    <property type="term" value="P:DNA integration"/>
    <property type="evidence" value="ECO:0007669"/>
    <property type="project" value="InterPro"/>
</dbReference>
<dbReference type="Gene3D" id="1.10.150.130">
    <property type="match status" value="1"/>
</dbReference>
<evidence type="ECO:0000256" key="2">
    <source>
        <dbReference type="ARBA" id="ARBA00023125"/>
    </source>
</evidence>
<evidence type="ECO:0000256" key="4">
    <source>
        <dbReference type="PROSITE-ProRule" id="PRU01248"/>
    </source>
</evidence>
<dbReference type="InterPro" id="IPR050090">
    <property type="entry name" value="Tyrosine_recombinase_XerCD"/>
</dbReference>
<evidence type="ECO:0000256" key="5">
    <source>
        <dbReference type="SAM" id="MobiDB-lite"/>
    </source>
</evidence>
<dbReference type="OrthoDB" id="3216862at2"/>
<feature type="domain" description="Tyr recombinase" evidence="6">
    <location>
        <begin position="144"/>
        <end position="348"/>
    </location>
</feature>
<protein>
    <recommendedName>
        <fullName evidence="10">Integrase</fullName>
    </recommendedName>
</protein>
<dbReference type="GO" id="GO:0003677">
    <property type="term" value="F:DNA binding"/>
    <property type="evidence" value="ECO:0007669"/>
    <property type="project" value="UniProtKB-UniRule"/>
</dbReference>
<dbReference type="PANTHER" id="PTHR30349:SF41">
    <property type="entry name" value="INTEGRASE_RECOMBINASE PROTEIN MJ0367-RELATED"/>
    <property type="match status" value="1"/>
</dbReference>
<keyword evidence="2 4" id="KW-0238">DNA-binding</keyword>
<dbReference type="PROSITE" id="PS51898">
    <property type="entry name" value="TYR_RECOMBINASE"/>
    <property type="match status" value="1"/>
</dbReference>